<comment type="caution">
    <text evidence="2">The sequence shown here is derived from an EMBL/GenBank/DDBJ whole genome shotgun (WGS) entry which is preliminary data.</text>
</comment>
<gene>
    <name evidence="2" type="ORF">D9619_007909</name>
</gene>
<evidence type="ECO:0000259" key="1">
    <source>
        <dbReference type="Pfam" id="PF01636"/>
    </source>
</evidence>
<dbReference type="InterPro" id="IPR002575">
    <property type="entry name" value="Aminoglycoside_PTrfase"/>
</dbReference>
<dbReference type="Gene3D" id="1.10.510.10">
    <property type="entry name" value="Transferase(Phosphotransferase) domain 1"/>
    <property type="match status" value="1"/>
</dbReference>
<dbReference type="OrthoDB" id="4177236at2759"/>
<reference evidence="2 3" key="1">
    <citation type="journal article" date="2020" name="ISME J.">
        <title>Uncovering the hidden diversity of litter-decomposition mechanisms in mushroom-forming fungi.</title>
        <authorList>
            <person name="Floudas D."/>
            <person name="Bentzer J."/>
            <person name="Ahren D."/>
            <person name="Johansson T."/>
            <person name="Persson P."/>
            <person name="Tunlid A."/>
        </authorList>
    </citation>
    <scope>NUCLEOTIDE SEQUENCE [LARGE SCALE GENOMIC DNA]</scope>
    <source>
        <strain evidence="2 3">CBS 101986</strain>
    </source>
</reference>
<proteinExistence type="predicted"/>
<dbReference type="Proteomes" id="UP000567179">
    <property type="component" value="Unassembled WGS sequence"/>
</dbReference>
<protein>
    <recommendedName>
        <fullName evidence="1">Aminoglycoside phosphotransferase domain-containing protein</fullName>
    </recommendedName>
</protein>
<dbReference type="EMBL" id="JAACJJ010000057">
    <property type="protein sequence ID" value="KAF5311015.1"/>
    <property type="molecule type" value="Genomic_DNA"/>
</dbReference>
<dbReference type="InterPro" id="IPR011009">
    <property type="entry name" value="Kinase-like_dom_sf"/>
</dbReference>
<dbReference type="AlphaFoldDB" id="A0A8H5ATV0"/>
<dbReference type="Pfam" id="PF01636">
    <property type="entry name" value="APH"/>
    <property type="match status" value="1"/>
</dbReference>
<organism evidence="2 3">
    <name type="scientific">Psilocybe cf. subviscida</name>
    <dbReference type="NCBI Taxonomy" id="2480587"/>
    <lineage>
        <taxon>Eukaryota</taxon>
        <taxon>Fungi</taxon>
        <taxon>Dikarya</taxon>
        <taxon>Basidiomycota</taxon>
        <taxon>Agaricomycotina</taxon>
        <taxon>Agaricomycetes</taxon>
        <taxon>Agaricomycetidae</taxon>
        <taxon>Agaricales</taxon>
        <taxon>Agaricineae</taxon>
        <taxon>Strophariaceae</taxon>
        <taxon>Psilocybe</taxon>
    </lineage>
</organism>
<dbReference type="PANTHER" id="PTHR21310:SF39">
    <property type="entry name" value="AMINOGLYCOSIDE PHOSPHOTRANSFERASE DOMAIN-CONTAINING PROTEIN"/>
    <property type="match status" value="1"/>
</dbReference>
<dbReference type="InterPro" id="IPR051678">
    <property type="entry name" value="AGP_Transferase"/>
</dbReference>
<sequence length="327" mass="38068">MGHSMSTFRDPPPSTECQSSINALSDDQVYALIDAISDEDAIGFKESSGTLRDSEVHRITHNAVVKYGHAAETFAMTYVSSHTSIPIPRIRRVLPVIFDEDPNYTPDGEWIVMDLIDGEPLVTAWPTLSWWRRLRVIWYMRSYMRQLRSVPIPVPDQPGPMHPSGKPMVCWGAYFAGAGSGPFHSYKEMADWYDRCRFHGMVVWHQTEGEILRCLKFDRTHPLVICHMDLNMRNIMVDRKGIPWIIDWGEAGVYPTWFEYCRATCWIRPSASPEWRAPWLWRWSVTLMFGNFRKYLTDFFDPLAPLWTYGIEDWPTDYFKELGIDVD</sequence>
<feature type="domain" description="Aminoglycoside phosphotransferase" evidence="1">
    <location>
        <begin position="208"/>
        <end position="280"/>
    </location>
</feature>
<accession>A0A8H5ATV0</accession>
<evidence type="ECO:0000313" key="3">
    <source>
        <dbReference type="Proteomes" id="UP000567179"/>
    </source>
</evidence>
<keyword evidence="3" id="KW-1185">Reference proteome</keyword>
<dbReference type="SUPFAM" id="SSF56112">
    <property type="entry name" value="Protein kinase-like (PK-like)"/>
    <property type="match status" value="1"/>
</dbReference>
<evidence type="ECO:0000313" key="2">
    <source>
        <dbReference type="EMBL" id="KAF5311015.1"/>
    </source>
</evidence>
<dbReference type="PANTHER" id="PTHR21310">
    <property type="entry name" value="AMINOGLYCOSIDE PHOSPHOTRANSFERASE-RELATED-RELATED"/>
    <property type="match status" value="1"/>
</dbReference>
<name>A0A8H5ATV0_9AGAR</name>